<dbReference type="PANTHER" id="PTHR47055:SF3">
    <property type="entry name" value="PHORBOL-ESTER_DAG-TYPE DOMAIN-CONTAINING PROTEIN"/>
    <property type="match status" value="1"/>
</dbReference>
<dbReference type="Proteomes" id="UP000499080">
    <property type="component" value="Unassembled WGS sequence"/>
</dbReference>
<dbReference type="InterPro" id="IPR029526">
    <property type="entry name" value="PGBD"/>
</dbReference>
<sequence length="234" mass="26923">MGYGLVCLVATGIVRENRTAKCPLKSSKILGKMDRGTSDRKFDTKNEIAAVRWSDNRVVSLITNFEDTRCFTTVERRMKGGKQKVDVLSCVVSYNKHKKSVDLFDNHMETYFSSIQRKKWYWPLIVNSFETSLVAAWKLSKFFATEQALDLLEFRLHITIAFLGLCVPRNIAGRGLGIQQKNPDYLKLQSEHILVKIPNGKQRRCQHKNCTKNHSLFVKNVIYDFALNVSYHSI</sequence>
<proteinExistence type="predicted"/>
<dbReference type="InterPro" id="IPR052638">
    <property type="entry name" value="PiggyBac_TE-derived"/>
</dbReference>
<gene>
    <name evidence="2" type="primary">PGBD3_55</name>
    <name evidence="2" type="ORF">AVEN_133810_1</name>
</gene>
<evidence type="ECO:0000259" key="1">
    <source>
        <dbReference type="Pfam" id="PF13843"/>
    </source>
</evidence>
<dbReference type="GO" id="GO:0043565">
    <property type="term" value="F:sequence-specific DNA binding"/>
    <property type="evidence" value="ECO:0007669"/>
    <property type="project" value="TreeGrafter"/>
</dbReference>
<dbReference type="EMBL" id="BGPR01004143">
    <property type="protein sequence ID" value="GBM96447.1"/>
    <property type="molecule type" value="Genomic_DNA"/>
</dbReference>
<organism evidence="2 3">
    <name type="scientific">Araneus ventricosus</name>
    <name type="common">Orbweaver spider</name>
    <name type="synonym">Epeira ventricosa</name>
    <dbReference type="NCBI Taxonomy" id="182803"/>
    <lineage>
        <taxon>Eukaryota</taxon>
        <taxon>Metazoa</taxon>
        <taxon>Ecdysozoa</taxon>
        <taxon>Arthropoda</taxon>
        <taxon>Chelicerata</taxon>
        <taxon>Arachnida</taxon>
        <taxon>Araneae</taxon>
        <taxon>Araneomorphae</taxon>
        <taxon>Entelegynae</taxon>
        <taxon>Araneoidea</taxon>
        <taxon>Araneidae</taxon>
        <taxon>Araneus</taxon>
    </lineage>
</organism>
<dbReference type="AlphaFoldDB" id="A0A4Y2K2Q1"/>
<comment type="caution">
    <text evidence="2">The sequence shown here is derived from an EMBL/GenBank/DDBJ whole genome shotgun (WGS) entry which is preliminary data.</text>
</comment>
<dbReference type="PANTHER" id="PTHR47055">
    <property type="entry name" value="DDE_TNP_1_7 DOMAIN-CONTAINING PROTEIN"/>
    <property type="match status" value="1"/>
</dbReference>
<reference evidence="2 3" key="1">
    <citation type="journal article" date="2019" name="Sci. Rep.">
        <title>Orb-weaving spider Araneus ventricosus genome elucidates the spidroin gene catalogue.</title>
        <authorList>
            <person name="Kono N."/>
            <person name="Nakamura H."/>
            <person name="Ohtoshi R."/>
            <person name="Moran D.A.P."/>
            <person name="Shinohara A."/>
            <person name="Yoshida Y."/>
            <person name="Fujiwara M."/>
            <person name="Mori M."/>
            <person name="Tomita M."/>
            <person name="Arakawa K."/>
        </authorList>
    </citation>
    <scope>NUCLEOTIDE SEQUENCE [LARGE SCALE GENOMIC DNA]</scope>
</reference>
<feature type="domain" description="PiggyBac transposable element-derived protein" evidence="1">
    <location>
        <begin position="10"/>
        <end position="137"/>
    </location>
</feature>
<evidence type="ECO:0000313" key="3">
    <source>
        <dbReference type="Proteomes" id="UP000499080"/>
    </source>
</evidence>
<dbReference type="OrthoDB" id="6434956at2759"/>
<dbReference type="Pfam" id="PF13843">
    <property type="entry name" value="DDE_Tnp_1_7"/>
    <property type="match status" value="1"/>
</dbReference>
<evidence type="ECO:0000313" key="2">
    <source>
        <dbReference type="EMBL" id="GBM96447.1"/>
    </source>
</evidence>
<name>A0A4Y2K2Q1_ARAVE</name>
<accession>A0A4Y2K2Q1</accession>
<protein>
    <submittedName>
        <fullName evidence="2">PiggyBac transposable element-derived protein 3</fullName>
    </submittedName>
</protein>
<keyword evidence="3" id="KW-1185">Reference proteome</keyword>